<dbReference type="Pfam" id="PF10544">
    <property type="entry name" value="T5orf172"/>
    <property type="match status" value="1"/>
</dbReference>
<dbReference type="RefSeq" id="WP_349283400.1">
    <property type="nucleotide sequence ID" value="NZ_CBCSCU010000054.1"/>
</dbReference>
<sequence length="326" mass="37051">MSPSTPRTATAWVRDAADSPLHADDKPRALRKERRARSLTEVCYVYLLIHIDEPRFKIGLSRDPGQRAAQLPEARHIALDRSIQVRLPNYQRAYEVERMLHKALGGFRIKLLDEAGQSWQGSTEWFGLSGLPNAIRLLRVMPADADPCVVADLETLRGQPYAHFFVPEIPTPTAVQRQEVEEKNMRKMLAIIEVLTTLREGLFMDARMVQDKRGSVQCLCIHNFRNEFNLRLTKARNKVLSSDFWALQATKPGGKPDLTVPLVRLIRYSEATPGMLELVINDLKVLRRLPAGNRVVTVWQGHLAWLSSTTWSYRTAALKLANLEKV</sequence>
<gene>
    <name evidence="2" type="ORF">ABLV49_25765</name>
</gene>
<feature type="domain" description="Bacteriophage T5 Orf172 DNA-binding" evidence="1">
    <location>
        <begin position="44"/>
        <end position="129"/>
    </location>
</feature>
<geneLocation type="plasmid" evidence="2">
    <name>p5</name>
</geneLocation>
<reference evidence="2" key="1">
    <citation type="submission" date="2024-05" db="EMBL/GenBank/DDBJ databases">
        <authorList>
            <person name="Bunk B."/>
            <person name="Swiderski J."/>
            <person name="Sproer C."/>
            <person name="Thiel V."/>
        </authorList>
    </citation>
    <scope>NUCLEOTIDE SEQUENCE</scope>
    <source>
        <strain evidence="2">DSM 17735</strain>
        <plasmid evidence="2">p5</plasmid>
    </source>
</reference>
<protein>
    <submittedName>
        <fullName evidence="2">GIY-YIG nuclease family protein</fullName>
    </submittedName>
</protein>
<organism evidence="2">
    <name type="scientific">Polaromonas hydrogenivorans</name>
    <dbReference type="NCBI Taxonomy" id="335476"/>
    <lineage>
        <taxon>Bacteria</taxon>
        <taxon>Pseudomonadati</taxon>
        <taxon>Pseudomonadota</taxon>
        <taxon>Betaproteobacteria</taxon>
        <taxon>Burkholderiales</taxon>
        <taxon>Comamonadaceae</taxon>
        <taxon>Polaromonas</taxon>
    </lineage>
</organism>
<dbReference type="EMBL" id="CP157680">
    <property type="protein sequence ID" value="XBP73306.1"/>
    <property type="molecule type" value="Genomic_DNA"/>
</dbReference>
<dbReference type="AlphaFoldDB" id="A0AAU7M0H6"/>
<dbReference type="InterPro" id="IPR018306">
    <property type="entry name" value="Phage_T5_Orf172_DNA-bd"/>
</dbReference>
<accession>A0AAU7M0H6</accession>
<evidence type="ECO:0000259" key="1">
    <source>
        <dbReference type="Pfam" id="PF10544"/>
    </source>
</evidence>
<keyword evidence="2" id="KW-0614">Plasmid</keyword>
<evidence type="ECO:0000313" key="2">
    <source>
        <dbReference type="EMBL" id="XBP73306.1"/>
    </source>
</evidence>
<proteinExistence type="predicted"/>
<name>A0AAU7M0H6_9BURK</name>